<sequence>MDDSEGVRGESSNFQSGKTNTGGNEYSNEEPHLCSAELEMDSTQQNLQHSSGDAFHHAAGMSNVGPVRSDDKITRQRPLLSREALNDQAQQLIEKINEKRKRDTNVLDDFRKVLQDKVALTCGALEERMYRVYETSGKNMQPKLQEFFATLDRVAAIERELAHFKEALGVLYIDIQKTKR</sequence>
<dbReference type="PANTHER" id="PTHR28398:SF1">
    <property type="entry name" value="SYNAPTONEMAL COMPLEX CENTRAL ELEMENT PROTEIN 2"/>
    <property type="match status" value="1"/>
</dbReference>
<dbReference type="GO" id="GO:0007130">
    <property type="term" value="P:synaptonemal complex assembly"/>
    <property type="evidence" value="ECO:0007669"/>
    <property type="project" value="InterPro"/>
</dbReference>
<dbReference type="AlphaFoldDB" id="A0A7M7PP85"/>
<dbReference type="EnsemblMetazoa" id="XM_030996530">
    <property type="protein sequence ID" value="XP_030852390"/>
    <property type="gene ID" value="LOC105443176"/>
</dbReference>
<reference evidence="3" key="1">
    <citation type="submission" date="2015-02" db="EMBL/GenBank/DDBJ databases">
        <title>Genome sequencing for Strongylocentrotus purpuratus.</title>
        <authorList>
            <person name="Murali S."/>
            <person name="Liu Y."/>
            <person name="Vee V."/>
            <person name="English A."/>
            <person name="Wang M."/>
            <person name="Skinner E."/>
            <person name="Han Y."/>
            <person name="Muzny D.M."/>
            <person name="Worley K.C."/>
            <person name="Gibbs R.A."/>
        </authorList>
    </citation>
    <scope>NUCLEOTIDE SEQUENCE</scope>
</reference>
<feature type="compositionally biased region" description="Polar residues" evidence="1">
    <location>
        <begin position="41"/>
        <end position="50"/>
    </location>
</feature>
<keyword evidence="3" id="KW-1185">Reference proteome</keyword>
<dbReference type="OMA" id="ERMYRVY"/>
<dbReference type="InterPro" id="IPR034609">
    <property type="entry name" value="Syce2"/>
</dbReference>
<dbReference type="InParanoid" id="A0A7M7PP85"/>
<dbReference type="RefSeq" id="XP_030852390.1">
    <property type="nucleotide sequence ID" value="XM_030996530.1"/>
</dbReference>
<evidence type="ECO:0000256" key="1">
    <source>
        <dbReference type="SAM" id="MobiDB-lite"/>
    </source>
</evidence>
<organism evidence="2 3">
    <name type="scientific">Strongylocentrotus purpuratus</name>
    <name type="common">Purple sea urchin</name>
    <dbReference type="NCBI Taxonomy" id="7668"/>
    <lineage>
        <taxon>Eukaryota</taxon>
        <taxon>Metazoa</taxon>
        <taxon>Echinodermata</taxon>
        <taxon>Eleutherozoa</taxon>
        <taxon>Echinozoa</taxon>
        <taxon>Echinoidea</taxon>
        <taxon>Euechinoidea</taxon>
        <taxon>Echinacea</taxon>
        <taxon>Camarodonta</taxon>
        <taxon>Echinidea</taxon>
        <taxon>Strongylocentrotidae</taxon>
        <taxon>Strongylocentrotus</taxon>
    </lineage>
</organism>
<feature type="region of interest" description="Disordered" evidence="1">
    <location>
        <begin position="1"/>
        <end position="50"/>
    </location>
</feature>
<dbReference type="GO" id="GO:0000801">
    <property type="term" value="C:central element"/>
    <property type="evidence" value="ECO:0000318"/>
    <property type="project" value="GO_Central"/>
</dbReference>
<dbReference type="KEGG" id="spu:105443176"/>
<accession>A0A7M7PP85</accession>
<dbReference type="GeneID" id="105443176"/>
<reference evidence="2" key="2">
    <citation type="submission" date="2021-01" db="UniProtKB">
        <authorList>
            <consortium name="EnsemblMetazoa"/>
        </authorList>
    </citation>
    <scope>IDENTIFICATION</scope>
</reference>
<dbReference type="Proteomes" id="UP000007110">
    <property type="component" value="Unassembled WGS sequence"/>
</dbReference>
<dbReference type="OrthoDB" id="6142414at2759"/>
<dbReference type="PANTHER" id="PTHR28398">
    <property type="entry name" value="SYNAPTONEMAL COMPLEX CENTRAL ELEMENT PROTEIN 2"/>
    <property type="match status" value="1"/>
</dbReference>
<name>A0A7M7PP85_STRPU</name>
<evidence type="ECO:0000313" key="3">
    <source>
        <dbReference type="Proteomes" id="UP000007110"/>
    </source>
</evidence>
<protein>
    <submittedName>
        <fullName evidence="2">Uncharacterized protein</fullName>
    </submittedName>
</protein>
<feature type="compositionally biased region" description="Polar residues" evidence="1">
    <location>
        <begin position="10"/>
        <end position="26"/>
    </location>
</feature>
<proteinExistence type="predicted"/>
<evidence type="ECO:0000313" key="2">
    <source>
        <dbReference type="EnsemblMetazoa" id="XP_030852390"/>
    </source>
</evidence>